<sequence>MALSLAGKTALISGSSAGIGAAIAFELSGRGANIVLNYPWPSEKQACKEVEGKLSTPWIAVCADLSTIKGPEQLVAAAVARFKTIHILVNNAAIVPHAPSWATTAAIVKGGSRIVCIGSGTGRFPQPGLLAYSATKGAMDSMIKVLAKELPPKYGCTVIGIAPGPVITETFLRGLGDQVDEVTEAFGKETPCEGSFAEPEDVAWAVAWLAEYRSKWVNGEYIMVNGGFIMT</sequence>
<evidence type="ECO:0000256" key="2">
    <source>
        <dbReference type="ARBA" id="ARBA00022857"/>
    </source>
</evidence>
<comment type="caution">
    <text evidence="5">The sequence shown here is derived from an EMBL/GenBank/DDBJ whole genome shotgun (WGS) entry which is preliminary data.</text>
</comment>
<dbReference type="PANTHER" id="PTHR48107:SF7">
    <property type="entry name" value="RE15974P"/>
    <property type="match status" value="1"/>
</dbReference>
<reference evidence="5" key="1">
    <citation type="submission" date="2023-01" db="EMBL/GenBank/DDBJ databases">
        <authorList>
            <person name="Piombo E."/>
        </authorList>
    </citation>
    <scope>NUCLEOTIDE SEQUENCE</scope>
</reference>
<keyword evidence="2" id="KW-0521">NADP</keyword>
<evidence type="ECO:0000256" key="3">
    <source>
        <dbReference type="ARBA" id="ARBA00023002"/>
    </source>
</evidence>
<protein>
    <submittedName>
        <fullName evidence="5">Uncharacterized protein</fullName>
    </submittedName>
</protein>
<dbReference type="GO" id="GO:0016614">
    <property type="term" value="F:oxidoreductase activity, acting on CH-OH group of donors"/>
    <property type="evidence" value="ECO:0007669"/>
    <property type="project" value="UniProtKB-ARBA"/>
</dbReference>
<dbReference type="Proteomes" id="UP001160390">
    <property type="component" value="Unassembled WGS sequence"/>
</dbReference>
<evidence type="ECO:0000313" key="5">
    <source>
        <dbReference type="EMBL" id="CAI6097194.1"/>
    </source>
</evidence>
<proteinExistence type="inferred from homology"/>
<dbReference type="Pfam" id="PF00106">
    <property type="entry name" value="adh_short"/>
    <property type="match status" value="1"/>
</dbReference>
<evidence type="ECO:0000313" key="6">
    <source>
        <dbReference type="Proteomes" id="UP001160390"/>
    </source>
</evidence>
<dbReference type="InterPro" id="IPR020904">
    <property type="entry name" value="Sc_DH/Rdtase_CS"/>
</dbReference>
<evidence type="ECO:0000256" key="4">
    <source>
        <dbReference type="RuleBase" id="RU000363"/>
    </source>
</evidence>
<accession>A0AA35MI32</accession>
<dbReference type="EMBL" id="CABFNP030001288">
    <property type="protein sequence ID" value="CAI6097194.1"/>
    <property type="molecule type" value="Genomic_DNA"/>
</dbReference>
<gene>
    <name evidence="5" type="ORF">CCHLO57077_00014564</name>
</gene>
<dbReference type="Gene3D" id="3.40.50.720">
    <property type="entry name" value="NAD(P)-binding Rossmann-like Domain"/>
    <property type="match status" value="2"/>
</dbReference>
<dbReference type="InterPro" id="IPR002347">
    <property type="entry name" value="SDR_fam"/>
</dbReference>
<dbReference type="InterPro" id="IPR036291">
    <property type="entry name" value="NAD(P)-bd_dom_sf"/>
</dbReference>
<comment type="similarity">
    <text evidence="1 4">Belongs to the short-chain dehydrogenases/reductases (SDR) family.</text>
</comment>
<dbReference type="PRINTS" id="PR00080">
    <property type="entry name" value="SDRFAMILY"/>
</dbReference>
<evidence type="ECO:0000256" key="1">
    <source>
        <dbReference type="ARBA" id="ARBA00006484"/>
    </source>
</evidence>
<keyword evidence="3" id="KW-0560">Oxidoreductase</keyword>
<dbReference type="SUPFAM" id="SSF51735">
    <property type="entry name" value="NAD(P)-binding Rossmann-fold domains"/>
    <property type="match status" value="1"/>
</dbReference>
<name>A0AA35MI32_9HYPO</name>
<dbReference type="PRINTS" id="PR00081">
    <property type="entry name" value="GDHRDH"/>
</dbReference>
<organism evidence="5 6">
    <name type="scientific">Clonostachys chloroleuca</name>
    <dbReference type="NCBI Taxonomy" id="1926264"/>
    <lineage>
        <taxon>Eukaryota</taxon>
        <taxon>Fungi</taxon>
        <taxon>Dikarya</taxon>
        <taxon>Ascomycota</taxon>
        <taxon>Pezizomycotina</taxon>
        <taxon>Sordariomycetes</taxon>
        <taxon>Hypocreomycetidae</taxon>
        <taxon>Hypocreales</taxon>
        <taxon>Bionectriaceae</taxon>
        <taxon>Clonostachys</taxon>
    </lineage>
</organism>
<dbReference type="PANTHER" id="PTHR48107">
    <property type="entry name" value="NADPH-DEPENDENT ALDEHYDE REDUCTASE-LIKE PROTEIN, CHLOROPLASTIC-RELATED"/>
    <property type="match status" value="1"/>
</dbReference>
<dbReference type="AlphaFoldDB" id="A0AA35MI32"/>
<keyword evidence="6" id="KW-1185">Reference proteome</keyword>
<dbReference type="PROSITE" id="PS00061">
    <property type="entry name" value="ADH_SHORT"/>
    <property type="match status" value="1"/>
</dbReference>
<dbReference type="Pfam" id="PF13561">
    <property type="entry name" value="adh_short_C2"/>
    <property type="match status" value="1"/>
</dbReference>